<name>A0A1G7N6N7_9GAMM</name>
<proteinExistence type="predicted"/>
<dbReference type="InterPro" id="IPR054612">
    <property type="entry name" value="Phage_capsid-like_C"/>
</dbReference>
<keyword evidence="5" id="KW-1185">Reference proteome</keyword>
<dbReference type="AlphaFoldDB" id="A0A1G7N6N7"/>
<evidence type="ECO:0000313" key="4">
    <source>
        <dbReference type="EMBL" id="SDF69616.1"/>
    </source>
</evidence>
<dbReference type="Pfam" id="PF05065">
    <property type="entry name" value="Phage_capsid"/>
    <property type="match status" value="1"/>
</dbReference>
<evidence type="ECO:0000256" key="1">
    <source>
        <dbReference type="ARBA" id="ARBA00004328"/>
    </source>
</evidence>
<dbReference type="Proteomes" id="UP000198641">
    <property type="component" value="Unassembled WGS sequence"/>
</dbReference>
<dbReference type="SUPFAM" id="SSF56563">
    <property type="entry name" value="Major capsid protein gp5"/>
    <property type="match status" value="1"/>
</dbReference>
<gene>
    <name evidence="4" type="ORF">SAMN05216571_101255</name>
</gene>
<comment type="subcellular location">
    <subcellularLocation>
        <location evidence="1">Virion</location>
    </subcellularLocation>
</comment>
<dbReference type="RefSeq" id="WP_217629293.1">
    <property type="nucleotide sequence ID" value="NZ_FNCI01000001.1"/>
</dbReference>
<dbReference type="Gene3D" id="3.30.2400.10">
    <property type="entry name" value="Major capsid protein gp5"/>
    <property type="match status" value="1"/>
</dbReference>
<protein>
    <submittedName>
        <fullName evidence="4">Phage major capsid protein, HK97 family</fullName>
    </submittedName>
</protein>
<dbReference type="STRING" id="284577.SAMN05216571_101255"/>
<accession>A0A1G7N6N7</accession>
<feature type="coiled-coil region" evidence="2">
    <location>
        <begin position="72"/>
        <end position="131"/>
    </location>
</feature>
<evidence type="ECO:0000313" key="5">
    <source>
        <dbReference type="Proteomes" id="UP000198641"/>
    </source>
</evidence>
<evidence type="ECO:0000256" key="2">
    <source>
        <dbReference type="SAM" id="Coils"/>
    </source>
</evidence>
<keyword evidence="2" id="KW-0175">Coiled coil</keyword>
<reference evidence="4 5" key="1">
    <citation type="submission" date="2016-10" db="EMBL/GenBank/DDBJ databases">
        <authorList>
            <person name="de Groot N.N."/>
        </authorList>
    </citation>
    <scope>NUCLEOTIDE SEQUENCE [LARGE SCALE GENOMIC DNA]</scope>
    <source>
        <strain evidence="4 5">BH539</strain>
    </source>
</reference>
<organism evidence="4 5">
    <name type="scientific">Onishia taeanensis</name>
    <dbReference type="NCBI Taxonomy" id="284577"/>
    <lineage>
        <taxon>Bacteria</taxon>
        <taxon>Pseudomonadati</taxon>
        <taxon>Pseudomonadota</taxon>
        <taxon>Gammaproteobacteria</taxon>
        <taxon>Oceanospirillales</taxon>
        <taxon>Halomonadaceae</taxon>
        <taxon>Onishia</taxon>
    </lineage>
</organism>
<dbReference type="InterPro" id="IPR024455">
    <property type="entry name" value="Phage_capsid"/>
</dbReference>
<dbReference type="EMBL" id="FNCI01000001">
    <property type="protein sequence ID" value="SDF69616.1"/>
    <property type="molecule type" value="Genomic_DNA"/>
</dbReference>
<feature type="domain" description="Phage capsid-like C-terminal" evidence="3">
    <location>
        <begin position="185"/>
        <end position="457"/>
    </location>
</feature>
<dbReference type="Gene3D" id="3.30.2320.10">
    <property type="entry name" value="hypothetical protein PF0899 domain"/>
    <property type="match status" value="1"/>
</dbReference>
<sequence>MRNLKLTPALVLGILALAAAIPMAFGVSLPTVGGAAALVALTGLLVEPGQARYHGMRGQLGQVGGANVEQEYKKVQQDLKDVGDQLKQFAEQSQADLKQHRQLSEESKEKVDQLLTTQGELNARLEAAEQAMANNRGGAPASILTMGARVAQSEEFTTRAAQLAQGGRGSFSVGVQQALTTAEAGGELSQPERVPGMVTPPQQRLFLRDLLNWGDTASNSVEFVRETGFTNAADVVSENPSAGKPESSIQFEMAQASVATIAHWIPASRQVLSDAGMLQSYIDGRLRYGLKLKEEAQLLKGSGVGLNINGLYTQASQYANPGVTVSDDSMIDRLRIAMLQVQLAEYAADGIVLNPIDWTSIELTKDSQGRYIWANPNAVNGPTLWGMPVVATQSLDQDEFMTGAFQMAAQGWDREDTTVTVSTEDRDNFIKNMVTILCEERVALTVYRPEAFVKGDFTIGSSGA</sequence>
<dbReference type="NCBIfam" id="TIGR01554">
    <property type="entry name" value="major_cap_HK97"/>
    <property type="match status" value="1"/>
</dbReference>
<evidence type="ECO:0000259" key="3">
    <source>
        <dbReference type="Pfam" id="PF05065"/>
    </source>
</evidence>